<evidence type="ECO:0000256" key="1">
    <source>
        <dbReference type="SAM" id="Phobius"/>
    </source>
</evidence>
<feature type="transmembrane region" description="Helical" evidence="1">
    <location>
        <begin position="12"/>
        <end position="33"/>
    </location>
</feature>
<keyword evidence="1" id="KW-0472">Membrane</keyword>
<dbReference type="HOGENOM" id="CLU_141515_0_0_7"/>
<dbReference type="Proteomes" id="UP000010808">
    <property type="component" value="Chromosome"/>
</dbReference>
<feature type="transmembrane region" description="Helical" evidence="1">
    <location>
        <begin position="53"/>
        <end position="72"/>
    </location>
</feature>
<protein>
    <submittedName>
        <fullName evidence="2">Iron-sulfur cluster-binding protein</fullName>
    </submittedName>
</protein>
<dbReference type="AlphaFoldDB" id="L0R9V5"/>
<evidence type="ECO:0000313" key="2">
    <source>
        <dbReference type="EMBL" id="CCO22366.1"/>
    </source>
</evidence>
<keyword evidence="3" id="KW-1185">Reference proteome</keyword>
<dbReference type="PATRIC" id="fig|1121451.3.peg.352"/>
<dbReference type="STRING" id="1121451.DESAM_20075"/>
<dbReference type="KEGG" id="dhy:DESAM_20075"/>
<sequence>MNNIMFARFFKISVFVMALTGVAQMPIFKRYYIADIPGMGWLADYYITNKIHYIFGAVLLFMVTRLITEFVLTRKQESQFTLSGVLRVGLYGAVMVTGVLRVIKNLSAVTMDPYTVMLIDWTHLGFAALLGVVAMTAFFRGRVPYLSGGRG</sequence>
<proteinExistence type="predicted"/>
<dbReference type="EMBL" id="FO203522">
    <property type="protein sequence ID" value="CCO22366.1"/>
    <property type="molecule type" value="Genomic_DNA"/>
</dbReference>
<dbReference type="RefSeq" id="WP_015334976.1">
    <property type="nucleotide sequence ID" value="NC_020055.1"/>
</dbReference>
<dbReference type="eggNOG" id="COG0437">
    <property type="taxonomic scope" value="Bacteria"/>
</dbReference>
<evidence type="ECO:0000313" key="3">
    <source>
        <dbReference type="Proteomes" id="UP000010808"/>
    </source>
</evidence>
<reference evidence="2 3" key="1">
    <citation type="submission" date="2012-10" db="EMBL/GenBank/DDBJ databases">
        <authorList>
            <person name="Genoscope - CEA"/>
        </authorList>
    </citation>
    <scope>NUCLEOTIDE SEQUENCE [LARGE SCALE GENOMIC DNA]</scope>
    <source>
        <strain evidence="3">AM13 / DSM 14728</strain>
    </source>
</reference>
<name>L0R9V5_9BACT</name>
<keyword evidence="1" id="KW-1133">Transmembrane helix</keyword>
<accession>L0R9V5</accession>
<organism evidence="2 3">
    <name type="scientific">Maridesulfovibrio hydrothermalis AM13 = DSM 14728</name>
    <dbReference type="NCBI Taxonomy" id="1121451"/>
    <lineage>
        <taxon>Bacteria</taxon>
        <taxon>Pseudomonadati</taxon>
        <taxon>Thermodesulfobacteriota</taxon>
        <taxon>Desulfovibrionia</taxon>
        <taxon>Desulfovibrionales</taxon>
        <taxon>Desulfovibrionaceae</taxon>
        <taxon>Maridesulfovibrio</taxon>
    </lineage>
</organism>
<feature type="transmembrane region" description="Helical" evidence="1">
    <location>
        <begin position="123"/>
        <end position="141"/>
    </location>
</feature>
<feature type="transmembrane region" description="Helical" evidence="1">
    <location>
        <begin position="84"/>
        <end position="103"/>
    </location>
</feature>
<gene>
    <name evidence="2" type="ORF">DESAM_20075</name>
</gene>
<dbReference type="OrthoDB" id="9787143at2"/>
<keyword evidence="1" id="KW-0812">Transmembrane</keyword>